<protein>
    <submittedName>
        <fullName evidence="2">Uncharacterized protein</fullName>
    </submittedName>
</protein>
<proteinExistence type="predicted"/>
<accession>A0A9W8WAE9</accession>
<comment type="caution">
    <text evidence="2">The sequence shown here is derived from an EMBL/GenBank/DDBJ whole genome shotgun (WGS) entry which is preliminary data.</text>
</comment>
<evidence type="ECO:0000256" key="1">
    <source>
        <dbReference type="SAM" id="SignalP"/>
    </source>
</evidence>
<dbReference type="AlphaFoldDB" id="A0A9W8WAE9"/>
<dbReference type="EMBL" id="JAPEUR010000155">
    <property type="protein sequence ID" value="KAJ4317709.1"/>
    <property type="molecule type" value="Genomic_DNA"/>
</dbReference>
<feature type="signal peptide" evidence="1">
    <location>
        <begin position="1"/>
        <end position="19"/>
    </location>
</feature>
<evidence type="ECO:0000313" key="3">
    <source>
        <dbReference type="Proteomes" id="UP001140502"/>
    </source>
</evidence>
<evidence type="ECO:0000313" key="2">
    <source>
        <dbReference type="EMBL" id="KAJ4317709.1"/>
    </source>
</evidence>
<reference evidence="2" key="1">
    <citation type="submission" date="2022-10" db="EMBL/GenBank/DDBJ databases">
        <title>Tapping the CABI collections for fungal endophytes: first genome assemblies for Collariella, Neodidymelliopsis, Ascochyta clinopodiicola, Didymella pomorum, Didymosphaeria variabile, Neocosmospora piperis and Neocucurbitaria cava.</title>
        <authorList>
            <person name="Hill R."/>
        </authorList>
    </citation>
    <scope>NUCLEOTIDE SEQUENCE</scope>
    <source>
        <strain evidence="2">IMI 366586</strain>
    </source>
</reference>
<feature type="chain" id="PRO_5040995384" evidence="1">
    <location>
        <begin position="20"/>
        <end position="308"/>
    </location>
</feature>
<keyword evidence="1" id="KW-0732">Signal</keyword>
<dbReference type="OrthoDB" id="5084288at2759"/>
<organism evidence="2 3">
    <name type="scientific">Fusarium piperis</name>
    <dbReference type="NCBI Taxonomy" id="1435070"/>
    <lineage>
        <taxon>Eukaryota</taxon>
        <taxon>Fungi</taxon>
        <taxon>Dikarya</taxon>
        <taxon>Ascomycota</taxon>
        <taxon>Pezizomycotina</taxon>
        <taxon>Sordariomycetes</taxon>
        <taxon>Hypocreomycetidae</taxon>
        <taxon>Hypocreales</taxon>
        <taxon>Nectriaceae</taxon>
        <taxon>Fusarium</taxon>
        <taxon>Fusarium solani species complex</taxon>
    </lineage>
</organism>
<dbReference type="Proteomes" id="UP001140502">
    <property type="component" value="Unassembled WGS sequence"/>
</dbReference>
<sequence length="308" mass="34529">MKSSTLPLLGLLWLPLAFSYCPPTGPVLPPPKVLADGNLTESLAESLEDLVRSSSCGTFRQLFLRQDYQQQRDSLQVLPYPDKTSVEKVTRSSTSRVARATEIFTVLALLLQEDINLEDLGLKQLSELAKNKHYKVITLRMLLDRSILRYDLPSTPRADLWLKPTSFLSTAQGAFGMPWEIYRVSDPTPSSRHVDVYTKASDGVLYAPYIVITPEYDAGITINTAKPGSYATERDLLNLMVQEVVRCFKSLAREQARNQCTGKYTSDKYSLVLTIDQAISGGNNPNVDARIYPTSESQLWRVVFKDIV</sequence>
<name>A0A9W8WAE9_9HYPO</name>
<keyword evidence="3" id="KW-1185">Reference proteome</keyword>
<gene>
    <name evidence="2" type="ORF">N0V84_007228</name>
</gene>